<keyword evidence="3" id="KW-0949">S-adenosyl-L-methionine</keyword>
<dbReference type="GO" id="GO:0032259">
    <property type="term" value="P:methylation"/>
    <property type="evidence" value="ECO:0007669"/>
    <property type="project" value="UniProtKB-KW"/>
</dbReference>
<keyword evidence="6" id="KW-1185">Reference proteome</keyword>
<evidence type="ECO:0000256" key="1">
    <source>
        <dbReference type="ARBA" id="ARBA00022603"/>
    </source>
</evidence>
<keyword evidence="1 5" id="KW-0489">Methyltransferase</keyword>
<comment type="caution">
    <text evidence="5">The sequence shown here is derived from an EMBL/GenBank/DDBJ whole genome shotgun (WGS) entry which is preliminary data.</text>
</comment>
<feature type="region of interest" description="Disordered" evidence="4">
    <location>
        <begin position="1"/>
        <end position="29"/>
    </location>
</feature>
<gene>
    <name evidence="5" type="ORF">IQ251_14655</name>
</gene>
<dbReference type="InterPro" id="IPR002935">
    <property type="entry name" value="SAM_O-MeTrfase"/>
</dbReference>
<organism evidence="5 6">
    <name type="scientific">Saccharopolyspora montiporae</name>
    <dbReference type="NCBI Taxonomy" id="2781240"/>
    <lineage>
        <taxon>Bacteria</taxon>
        <taxon>Bacillati</taxon>
        <taxon>Actinomycetota</taxon>
        <taxon>Actinomycetes</taxon>
        <taxon>Pseudonocardiales</taxon>
        <taxon>Pseudonocardiaceae</taxon>
        <taxon>Saccharopolyspora</taxon>
    </lineage>
</organism>
<dbReference type="Pfam" id="PF01596">
    <property type="entry name" value="Methyltransf_3"/>
    <property type="match status" value="1"/>
</dbReference>
<evidence type="ECO:0000256" key="3">
    <source>
        <dbReference type="ARBA" id="ARBA00022691"/>
    </source>
</evidence>
<sequence length="200" mass="20921">MIPETPVGAGPAGRDTERHRSPAQDQGRAPFAVSVPHVLRFLAAALRARAAVEVGAGAPDSVLWLLRGMADDGVLTSIDVDATRQRAVRAALREEGVGSGRTRLIAGVATEVLPRLTEGGYDLVSVATPAGDHVRYLELGLRLLRPGGVIVFSGLQLTAQHGTAAALAVRELRHVVEEDTSLVPVALPVGRGLLAVTKQT</sequence>
<protein>
    <submittedName>
        <fullName evidence="5">Class I SAM-dependent methyltransferase</fullName>
    </submittedName>
</protein>
<dbReference type="EMBL" id="JADEYC010000023">
    <property type="protein sequence ID" value="MBE9375691.1"/>
    <property type="molecule type" value="Genomic_DNA"/>
</dbReference>
<dbReference type="RefSeq" id="WP_193929132.1">
    <property type="nucleotide sequence ID" value="NZ_JADEYC010000023.1"/>
</dbReference>
<name>A0A929BBB2_9PSEU</name>
<evidence type="ECO:0000256" key="2">
    <source>
        <dbReference type="ARBA" id="ARBA00022679"/>
    </source>
</evidence>
<evidence type="ECO:0000313" key="6">
    <source>
        <dbReference type="Proteomes" id="UP000598360"/>
    </source>
</evidence>
<dbReference type="AlphaFoldDB" id="A0A929BBB2"/>
<dbReference type="SUPFAM" id="SSF53335">
    <property type="entry name" value="S-adenosyl-L-methionine-dependent methyltransferases"/>
    <property type="match status" value="1"/>
</dbReference>
<accession>A0A929BBB2</accession>
<dbReference type="PROSITE" id="PS51682">
    <property type="entry name" value="SAM_OMT_I"/>
    <property type="match status" value="1"/>
</dbReference>
<dbReference type="Proteomes" id="UP000598360">
    <property type="component" value="Unassembled WGS sequence"/>
</dbReference>
<reference evidence="5" key="1">
    <citation type="submission" date="2020-10" db="EMBL/GenBank/DDBJ databases">
        <title>Diversity and distribution of actinomycetes associated with coral in the coast of Hainan.</title>
        <authorList>
            <person name="Li F."/>
        </authorList>
    </citation>
    <scope>NUCLEOTIDE SEQUENCE</scope>
    <source>
        <strain evidence="5">HNM0983</strain>
    </source>
</reference>
<dbReference type="InterPro" id="IPR029063">
    <property type="entry name" value="SAM-dependent_MTases_sf"/>
</dbReference>
<dbReference type="GO" id="GO:0008171">
    <property type="term" value="F:O-methyltransferase activity"/>
    <property type="evidence" value="ECO:0007669"/>
    <property type="project" value="InterPro"/>
</dbReference>
<proteinExistence type="predicted"/>
<dbReference type="Gene3D" id="3.40.50.150">
    <property type="entry name" value="Vaccinia Virus protein VP39"/>
    <property type="match status" value="1"/>
</dbReference>
<evidence type="ECO:0000256" key="4">
    <source>
        <dbReference type="SAM" id="MobiDB-lite"/>
    </source>
</evidence>
<keyword evidence="2" id="KW-0808">Transferase</keyword>
<evidence type="ECO:0000313" key="5">
    <source>
        <dbReference type="EMBL" id="MBE9375691.1"/>
    </source>
</evidence>